<sequence>TTSLWTNFVPKHKGNKRKVYFSNKFLLIKMMFLLSQWLLIFLASINIVKARHFGIHL</sequence>
<keyword evidence="1" id="KW-0472">Membrane</keyword>
<keyword evidence="1" id="KW-1133">Transmembrane helix</keyword>
<accession>A0AAD8E3X2</accession>
<keyword evidence="1" id="KW-0812">Transmembrane</keyword>
<evidence type="ECO:0000313" key="2">
    <source>
        <dbReference type="EMBL" id="KAJ9576343.1"/>
    </source>
</evidence>
<organism evidence="2 3">
    <name type="scientific">Diploptera punctata</name>
    <name type="common">Pacific beetle cockroach</name>
    <dbReference type="NCBI Taxonomy" id="6984"/>
    <lineage>
        <taxon>Eukaryota</taxon>
        <taxon>Metazoa</taxon>
        <taxon>Ecdysozoa</taxon>
        <taxon>Arthropoda</taxon>
        <taxon>Hexapoda</taxon>
        <taxon>Insecta</taxon>
        <taxon>Pterygota</taxon>
        <taxon>Neoptera</taxon>
        <taxon>Polyneoptera</taxon>
        <taxon>Dictyoptera</taxon>
        <taxon>Blattodea</taxon>
        <taxon>Blaberoidea</taxon>
        <taxon>Blaberidae</taxon>
        <taxon>Diplopterinae</taxon>
        <taxon>Diploptera</taxon>
    </lineage>
</organism>
<dbReference type="AlphaFoldDB" id="A0AAD8E3X2"/>
<reference evidence="2" key="1">
    <citation type="journal article" date="2023" name="IScience">
        <title>Live-bearing cockroach genome reveals convergent evolutionary mechanisms linked to viviparity in insects and beyond.</title>
        <authorList>
            <person name="Fouks B."/>
            <person name="Harrison M.C."/>
            <person name="Mikhailova A.A."/>
            <person name="Marchal E."/>
            <person name="English S."/>
            <person name="Carruthers M."/>
            <person name="Jennings E.C."/>
            <person name="Chiamaka E.L."/>
            <person name="Frigard R.A."/>
            <person name="Pippel M."/>
            <person name="Attardo G.M."/>
            <person name="Benoit J.B."/>
            <person name="Bornberg-Bauer E."/>
            <person name="Tobe S.S."/>
        </authorList>
    </citation>
    <scope>NUCLEOTIDE SEQUENCE</scope>
    <source>
        <strain evidence="2">Stay&amp;Tobe</strain>
    </source>
</reference>
<feature type="non-terminal residue" evidence="2">
    <location>
        <position position="1"/>
    </location>
</feature>
<evidence type="ECO:0000256" key="1">
    <source>
        <dbReference type="SAM" id="Phobius"/>
    </source>
</evidence>
<reference evidence="2" key="2">
    <citation type="submission" date="2023-05" db="EMBL/GenBank/DDBJ databases">
        <authorList>
            <person name="Fouks B."/>
        </authorList>
    </citation>
    <scope>NUCLEOTIDE SEQUENCE</scope>
    <source>
        <strain evidence="2">Stay&amp;Tobe</strain>
        <tissue evidence="2">Testes</tissue>
    </source>
</reference>
<comment type="caution">
    <text evidence="2">The sequence shown here is derived from an EMBL/GenBank/DDBJ whole genome shotgun (WGS) entry which is preliminary data.</text>
</comment>
<dbReference type="EMBL" id="JASPKZ010009799">
    <property type="protein sequence ID" value="KAJ9576343.1"/>
    <property type="molecule type" value="Genomic_DNA"/>
</dbReference>
<feature type="non-terminal residue" evidence="2">
    <location>
        <position position="57"/>
    </location>
</feature>
<evidence type="ECO:0000313" key="3">
    <source>
        <dbReference type="Proteomes" id="UP001233999"/>
    </source>
</evidence>
<proteinExistence type="predicted"/>
<protein>
    <submittedName>
        <fullName evidence="2">Uncharacterized protein</fullName>
    </submittedName>
</protein>
<name>A0AAD8E3X2_DIPPU</name>
<keyword evidence="3" id="KW-1185">Reference proteome</keyword>
<gene>
    <name evidence="2" type="ORF">L9F63_006788</name>
</gene>
<dbReference type="Proteomes" id="UP001233999">
    <property type="component" value="Unassembled WGS sequence"/>
</dbReference>
<feature type="transmembrane region" description="Helical" evidence="1">
    <location>
        <begin position="26"/>
        <end position="48"/>
    </location>
</feature>